<feature type="region of interest" description="Disordered" evidence="1">
    <location>
        <begin position="1"/>
        <end position="25"/>
    </location>
</feature>
<keyword evidence="3" id="KW-1185">Reference proteome</keyword>
<dbReference type="Pfam" id="PF18759">
    <property type="entry name" value="Plavaka"/>
    <property type="match status" value="1"/>
</dbReference>
<comment type="caution">
    <text evidence="2">The sequence shown here is derived from an EMBL/GenBank/DDBJ whole genome shotgun (WGS) entry which is preliminary data.</text>
</comment>
<feature type="compositionally biased region" description="Polar residues" evidence="1">
    <location>
        <begin position="1"/>
        <end position="12"/>
    </location>
</feature>
<dbReference type="EMBL" id="QPFP01000168">
    <property type="protein sequence ID" value="TEB19837.1"/>
    <property type="molecule type" value="Genomic_DNA"/>
</dbReference>
<protein>
    <submittedName>
        <fullName evidence="2">Uncharacterized protein</fullName>
    </submittedName>
</protein>
<evidence type="ECO:0000313" key="3">
    <source>
        <dbReference type="Proteomes" id="UP000298030"/>
    </source>
</evidence>
<evidence type="ECO:0000313" key="2">
    <source>
        <dbReference type="EMBL" id="TEB19837.1"/>
    </source>
</evidence>
<dbReference type="Proteomes" id="UP000298030">
    <property type="component" value="Unassembled WGS sequence"/>
</dbReference>
<dbReference type="InterPro" id="IPR041078">
    <property type="entry name" value="Plavaka"/>
</dbReference>
<sequence length="776" mass="89620">MGQEDVSTTSESALGHRAPNIDDIRVEHHPSANVPTEHFAYEDYTSAIPDPDPNVLPSSEREPWSAFRSRLNFELAEFMQDVRLNEGEIKRLLSIVDQVASRPSQYSIVDMKDLKDMWKSASAAHGSGLRLTTLTLTYRNQEIQYDLWACDLWDWCLELLQDPVYVRQMRWHALRLSRYDGREWVRFTNEPWTGDRWYHIQSRLPTGALPFCIILYADKTKLSTFGTRKGYPVYVRCANLPAELRNGRGLAGGCLVGWLPIVTEDADKRKKTSFVDFKCVVWHAGIEEFLKTIRRIAAAGGMNVLCGDGVLRLIIPVILILIADYEEQTIMAAIRGINSHFPCPTCLVPKDKLSSLSSEFPLRTTETMEAVYTSVEGATVGERNEALKAVGLRNVKNVFWGIPWTDVYFAISWDRLHAYHGGLFSDHLLEQFLEMLDAGSREMSETFEVQLEGFPRWRDLNHFSEIAKFREFTDGRKYEDLSKIIVYISHNVLQQSDEPHRGLQLLKLMRSYLELDMYASLRSHTSHTIRDGRAELLRWEKELEEYKLLHAGKDWNFPKAHTHRHMFDDIELKGVTRNFNSKYNEEMHGMVKELWDLSNFRDIEPQLARVNTQDMACKRIREDLNRYDSAGHQCRALWTHSCRGLVTLYRYAKVDYVSMEDSTVATDYIRMNQKFHGRERYDSGLFSVYDDGYIFAQVIGVVGVVVDGTEYLMAIILPFDQSIGGETPAESRRLSKRDQDLRFHRCRTRRKADSAVVFARTMITEMVMGMSTLRLT</sequence>
<gene>
    <name evidence="2" type="ORF">FA13DRAFT_1758011</name>
</gene>
<dbReference type="OrthoDB" id="3239511at2759"/>
<proteinExistence type="predicted"/>
<dbReference type="AlphaFoldDB" id="A0A4Y7SDK4"/>
<accession>A0A4Y7SDK4</accession>
<evidence type="ECO:0000256" key="1">
    <source>
        <dbReference type="SAM" id="MobiDB-lite"/>
    </source>
</evidence>
<dbReference type="STRING" id="71717.A0A4Y7SDK4"/>
<reference evidence="2 3" key="1">
    <citation type="journal article" date="2019" name="Nat. Ecol. Evol.">
        <title>Megaphylogeny resolves global patterns of mushroom evolution.</title>
        <authorList>
            <person name="Varga T."/>
            <person name="Krizsan K."/>
            <person name="Foldi C."/>
            <person name="Dima B."/>
            <person name="Sanchez-Garcia M."/>
            <person name="Sanchez-Ramirez S."/>
            <person name="Szollosi G.J."/>
            <person name="Szarkandi J.G."/>
            <person name="Papp V."/>
            <person name="Albert L."/>
            <person name="Andreopoulos W."/>
            <person name="Angelini C."/>
            <person name="Antonin V."/>
            <person name="Barry K.W."/>
            <person name="Bougher N.L."/>
            <person name="Buchanan P."/>
            <person name="Buyck B."/>
            <person name="Bense V."/>
            <person name="Catcheside P."/>
            <person name="Chovatia M."/>
            <person name="Cooper J."/>
            <person name="Damon W."/>
            <person name="Desjardin D."/>
            <person name="Finy P."/>
            <person name="Geml J."/>
            <person name="Haridas S."/>
            <person name="Hughes K."/>
            <person name="Justo A."/>
            <person name="Karasinski D."/>
            <person name="Kautmanova I."/>
            <person name="Kiss B."/>
            <person name="Kocsube S."/>
            <person name="Kotiranta H."/>
            <person name="LaButti K.M."/>
            <person name="Lechner B.E."/>
            <person name="Liimatainen K."/>
            <person name="Lipzen A."/>
            <person name="Lukacs Z."/>
            <person name="Mihaltcheva S."/>
            <person name="Morgado L.N."/>
            <person name="Niskanen T."/>
            <person name="Noordeloos M.E."/>
            <person name="Ohm R.A."/>
            <person name="Ortiz-Santana B."/>
            <person name="Ovrebo C."/>
            <person name="Racz N."/>
            <person name="Riley R."/>
            <person name="Savchenko A."/>
            <person name="Shiryaev A."/>
            <person name="Soop K."/>
            <person name="Spirin V."/>
            <person name="Szebenyi C."/>
            <person name="Tomsovsky M."/>
            <person name="Tulloss R.E."/>
            <person name="Uehling J."/>
            <person name="Grigoriev I.V."/>
            <person name="Vagvolgyi C."/>
            <person name="Papp T."/>
            <person name="Martin F.M."/>
            <person name="Miettinen O."/>
            <person name="Hibbett D.S."/>
            <person name="Nagy L.G."/>
        </authorList>
    </citation>
    <scope>NUCLEOTIDE SEQUENCE [LARGE SCALE GENOMIC DNA]</scope>
    <source>
        <strain evidence="2 3">FP101781</strain>
    </source>
</reference>
<organism evidence="2 3">
    <name type="scientific">Coprinellus micaceus</name>
    <name type="common">Glistening ink-cap mushroom</name>
    <name type="synonym">Coprinus micaceus</name>
    <dbReference type="NCBI Taxonomy" id="71717"/>
    <lineage>
        <taxon>Eukaryota</taxon>
        <taxon>Fungi</taxon>
        <taxon>Dikarya</taxon>
        <taxon>Basidiomycota</taxon>
        <taxon>Agaricomycotina</taxon>
        <taxon>Agaricomycetes</taxon>
        <taxon>Agaricomycetidae</taxon>
        <taxon>Agaricales</taxon>
        <taxon>Agaricineae</taxon>
        <taxon>Psathyrellaceae</taxon>
        <taxon>Coprinellus</taxon>
    </lineage>
</organism>
<name>A0A4Y7SDK4_COPMI</name>